<feature type="signal peptide" evidence="1">
    <location>
        <begin position="1"/>
        <end position="18"/>
    </location>
</feature>
<name>A0A4Y2KZ92_ARAVE</name>
<evidence type="ECO:0000313" key="3">
    <source>
        <dbReference type="Proteomes" id="UP000499080"/>
    </source>
</evidence>
<evidence type="ECO:0000313" key="2">
    <source>
        <dbReference type="EMBL" id="GBN06853.1"/>
    </source>
</evidence>
<proteinExistence type="predicted"/>
<comment type="caution">
    <text evidence="2">The sequence shown here is derived from an EMBL/GenBank/DDBJ whole genome shotgun (WGS) entry which is preliminary data.</text>
</comment>
<accession>A0A4Y2KZ92</accession>
<dbReference type="AlphaFoldDB" id="A0A4Y2KZ92"/>
<protein>
    <recommendedName>
        <fullName evidence="4">EGF-like domain-containing protein</fullName>
    </recommendedName>
</protein>
<gene>
    <name evidence="2" type="ORF">AVEN_246097_1</name>
</gene>
<keyword evidence="3" id="KW-1185">Reference proteome</keyword>
<dbReference type="Proteomes" id="UP000499080">
    <property type="component" value="Unassembled WGS sequence"/>
</dbReference>
<dbReference type="EMBL" id="BGPR01005105">
    <property type="protein sequence ID" value="GBN06853.1"/>
    <property type="molecule type" value="Genomic_DNA"/>
</dbReference>
<dbReference type="OrthoDB" id="6436763at2759"/>
<organism evidence="2 3">
    <name type="scientific">Araneus ventricosus</name>
    <name type="common">Orbweaver spider</name>
    <name type="synonym">Epeira ventricosa</name>
    <dbReference type="NCBI Taxonomy" id="182803"/>
    <lineage>
        <taxon>Eukaryota</taxon>
        <taxon>Metazoa</taxon>
        <taxon>Ecdysozoa</taxon>
        <taxon>Arthropoda</taxon>
        <taxon>Chelicerata</taxon>
        <taxon>Arachnida</taxon>
        <taxon>Araneae</taxon>
        <taxon>Araneomorphae</taxon>
        <taxon>Entelegynae</taxon>
        <taxon>Araneoidea</taxon>
        <taxon>Araneidae</taxon>
        <taxon>Araneus</taxon>
    </lineage>
</organism>
<feature type="chain" id="PRO_5021401763" description="EGF-like domain-containing protein" evidence="1">
    <location>
        <begin position="19"/>
        <end position="612"/>
    </location>
</feature>
<reference evidence="2 3" key="1">
    <citation type="journal article" date="2019" name="Sci. Rep.">
        <title>Orb-weaving spider Araneus ventricosus genome elucidates the spidroin gene catalogue.</title>
        <authorList>
            <person name="Kono N."/>
            <person name="Nakamura H."/>
            <person name="Ohtoshi R."/>
            <person name="Moran D.A.P."/>
            <person name="Shinohara A."/>
            <person name="Yoshida Y."/>
            <person name="Fujiwara M."/>
            <person name="Mori M."/>
            <person name="Tomita M."/>
            <person name="Arakawa K."/>
        </authorList>
    </citation>
    <scope>NUCLEOTIDE SEQUENCE [LARGE SCALE GENOMIC DNA]</scope>
</reference>
<evidence type="ECO:0008006" key="4">
    <source>
        <dbReference type="Google" id="ProtNLM"/>
    </source>
</evidence>
<evidence type="ECO:0000256" key="1">
    <source>
        <dbReference type="SAM" id="SignalP"/>
    </source>
</evidence>
<sequence length="612" mass="71563">MWIVTAFSCLALFIRTLSSPLADEQRMSSNALDDFYRQLQSTFDKFLDPGTTSNDDLPKNEKELFEIEGTEPEETENKEIEKKLKRDDSAAESHLRFDMNSANREMDLIGFSPLYPCDSYDAVSHTCINTRQIGTTLTLGVRVGIQERQKRHRIRWFRCYRRRGALSDIKKEFTKDNVPWNINIGGESNELRISPVTEIDFSYNYFLVVFDMTQPRQKKQQNQQFIKFYVEPINIDMGTLYPGEELVIYARAFMELPMNSMSLEWSLSDSDFPTRYDLPSNMKINADGSSVVVKELRGTTNRVLTCSVYSNKNVFLAKRNFLFRKIDPYKRPRPEFAYPTYDLKTRQKRNVDENEGFQDDENEVFQRHRSPFSDVHKQNSEDKVNEFYDNEQYHFYENRPRSHRSPFQTKFSDQSVENFPINDALFYNGNGKTQPYDGDYHQSNKKVHSYSEADLSEPHFDNAIPKLPQKPVFNRNVQQEFRILDQPAELTNERDESLNNKIKFNFLPEKAQFDAGRIDQPFLEKKELPFQLHKIDRQVNLNEDTQSEKLQGLHSADDGKFTFDDAESSIIADCKDNSDCNIHADCHRSENGINFCKCNTQYNGNGIFCWLI</sequence>
<keyword evidence="1" id="KW-0732">Signal</keyword>